<evidence type="ECO:0000256" key="9">
    <source>
        <dbReference type="SAM" id="Phobius"/>
    </source>
</evidence>
<comment type="subcellular location">
    <subcellularLocation>
        <location evidence="1">Cell membrane</location>
        <topology evidence="1">Multi-pass membrane protein</topology>
    </subcellularLocation>
</comment>
<keyword evidence="11" id="KW-1185">Reference proteome</keyword>
<evidence type="ECO:0000313" key="11">
    <source>
        <dbReference type="Proteomes" id="UP001365542"/>
    </source>
</evidence>
<dbReference type="EMBL" id="JAVHJO010000014">
    <property type="protein sequence ID" value="KAK6528684.1"/>
    <property type="molecule type" value="Genomic_DNA"/>
</dbReference>
<proteinExistence type="predicted"/>
<protein>
    <submittedName>
        <fullName evidence="10">Uncharacterized protein</fullName>
    </submittedName>
</protein>
<accession>A0AAV9WWE8</accession>
<evidence type="ECO:0000256" key="8">
    <source>
        <dbReference type="SAM" id="MobiDB-lite"/>
    </source>
</evidence>
<evidence type="ECO:0000256" key="6">
    <source>
        <dbReference type="ARBA" id="ARBA00023065"/>
    </source>
</evidence>
<gene>
    <name evidence="10" type="ORF">TWF694_003928</name>
</gene>
<sequence length="481" mass="54602">MVSTASGRPESHHGNSSFFDDLSSDLDGYFTGPIDTTKSSKLPYFMRIRGSVLPGLILPMLFVTVWTVWITCVHQLVRPLNIDSLLLTVLGFLVGLALSFRSSTAYERYNDGRKCWGALTLNVRNMARLIWIHIREREGAEGEEDILAKLTAVNLLLAFCVSLKHKLRHQPEYDYKDLQGLISNIQTFAKSAHVDGDIPPRKALTTPQRISSYLGIPFFERSPSKRYKAYQKAGRLHGNLPLEIMTYLSSYLEMVVQGGQIPVPAYQSMAMAYMGGMMDSLTNCERISQTPLPVAYNIVISQITWLYVLFLPFQLVSKLNWVAIPGTLIGAYIILGFAAIGREIEDPFGDDVNDLNLDRYCDSIALELDMIMSVPPPKRADFITQDNNYVMFPNMNEGYNAWKGRGVEKIREELRKKPLRHVNPALAREIRQSELRDRDNAIEQKEREAEEREIAEQEATKKAEQLRQRQHQAQMPGDDPV</sequence>
<evidence type="ECO:0000256" key="4">
    <source>
        <dbReference type="ARBA" id="ARBA00022692"/>
    </source>
</evidence>
<dbReference type="AlphaFoldDB" id="A0AAV9WWE8"/>
<keyword evidence="2" id="KW-0813">Transport</keyword>
<dbReference type="GO" id="GO:0005254">
    <property type="term" value="F:chloride channel activity"/>
    <property type="evidence" value="ECO:0007669"/>
    <property type="project" value="InterPro"/>
</dbReference>
<feature type="transmembrane region" description="Helical" evidence="9">
    <location>
        <begin position="51"/>
        <end position="70"/>
    </location>
</feature>
<feature type="transmembrane region" description="Helical" evidence="9">
    <location>
        <begin position="319"/>
        <end position="340"/>
    </location>
</feature>
<keyword evidence="7 9" id="KW-0472">Membrane</keyword>
<dbReference type="Proteomes" id="UP001365542">
    <property type="component" value="Unassembled WGS sequence"/>
</dbReference>
<evidence type="ECO:0000256" key="5">
    <source>
        <dbReference type="ARBA" id="ARBA00022989"/>
    </source>
</evidence>
<comment type="caution">
    <text evidence="10">The sequence shown here is derived from an EMBL/GenBank/DDBJ whole genome shotgun (WGS) entry which is preliminary data.</text>
</comment>
<evidence type="ECO:0000256" key="1">
    <source>
        <dbReference type="ARBA" id="ARBA00004651"/>
    </source>
</evidence>
<feature type="transmembrane region" description="Helical" evidence="9">
    <location>
        <begin position="294"/>
        <end position="313"/>
    </location>
</feature>
<reference evidence="10 11" key="1">
    <citation type="submission" date="2019-10" db="EMBL/GenBank/DDBJ databases">
        <authorList>
            <person name="Palmer J.M."/>
        </authorList>
    </citation>
    <scope>NUCLEOTIDE SEQUENCE [LARGE SCALE GENOMIC DNA]</scope>
    <source>
        <strain evidence="10 11">TWF694</strain>
    </source>
</reference>
<name>A0AAV9WWE8_9PEZI</name>
<keyword evidence="4 9" id="KW-0812">Transmembrane</keyword>
<dbReference type="Pfam" id="PF25539">
    <property type="entry name" value="Bestrophin_2"/>
    <property type="match status" value="2"/>
</dbReference>
<keyword evidence="6" id="KW-0406">Ion transport</keyword>
<evidence type="ECO:0000256" key="7">
    <source>
        <dbReference type="ARBA" id="ARBA00023136"/>
    </source>
</evidence>
<dbReference type="PANTHER" id="PTHR33281:SF19">
    <property type="entry name" value="VOLTAGE-DEPENDENT ANION CHANNEL-FORMING PROTEIN YNEE"/>
    <property type="match status" value="1"/>
</dbReference>
<dbReference type="PANTHER" id="PTHR33281">
    <property type="entry name" value="UPF0187 PROTEIN YNEE"/>
    <property type="match status" value="1"/>
</dbReference>
<feature type="compositionally biased region" description="Basic and acidic residues" evidence="8">
    <location>
        <begin position="434"/>
        <end position="467"/>
    </location>
</feature>
<evidence type="ECO:0000313" key="10">
    <source>
        <dbReference type="EMBL" id="KAK6528684.1"/>
    </source>
</evidence>
<dbReference type="GO" id="GO:0005886">
    <property type="term" value="C:plasma membrane"/>
    <property type="evidence" value="ECO:0007669"/>
    <property type="project" value="UniProtKB-SubCell"/>
</dbReference>
<feature type="transmembrane region" description="Helical" evidence="9">
    <location>
        <begin position="82"/>
        <end position="100"/>
    </location>
</feature>
<feature type="region of interest" description="Disordered" evidence="8">
    <location>
        <begin position="434"/>
        <end position="481"/>
    </location>
</feature>
<organism evidence="10 11">
    <name type="scientific">Orbilia ellipsospora</name>
    <dbReference type="NCBI Taxonomy" id="2528407"/>
    <lineage>
        <taxon>Eukaryota</taxon>
        <taxon>Fungi</taxon>
        <taxon>Dikarya</taxon>
        <taxon>Ascomycota</taxon>
        <taxon>Pezizomycotina</taxon>
        <taxon>Orbiliomycetes</taxon>
        <taxon>Orbiliales</taxon>
        <taxon>Orbiliaceae</taxon>
        <taxon>Orbilia</taxon>
    </lineage>
</organism>
<dbReference type="InterPro" id="IPR044669">
    <property type="entry name" value="YneE/VCCN1/2-like"/>
</dbReference>
<keyword evidence="3" id="KW-1003">Cell membrane</keyword>
<keyword evidence="5 9" id="KW-1133">Transmembrane helix</keyword>
<evidence type="ECO:0000256" key="2">
    <source>
        <dbReference type="ARBA" id="ARBA00022448"/>
    </source>
</evidence>
<evidence type="ECO:0000256" key="3">
    <source>
        <dbReference type="ARBA" id="ARBA00022475"/>
    </source>
</evidence>